<dbReference type="VEuPathDB" id="FungiDB:GWK60_L03729"/>
<gene>
    <name evidence="2" type="ORF">AO440_002507</name>
</gene>
<evidence type="ECO:0000313" key="3">
    <source>
        <dbReference type="Proteomes" id="UP000054886"/>
    </source>
</evidence>
<dbReference type="GO" id="GO:0010494">
    <property type="term" value="C:cytoplasmic stress granule"/>
    <property type="evidence" value="ECO:0007669"/>
    <property type="project" value="EnsemblFungi"/>
</dbReference>
<comment type="caution">
    <text evidence="2">The sequence shown here is derived from an EMBL/GenBank/DDBJ whole genome shotgun (WGS) entry which is preliminary data.</text>
</comment>
<organism evidence="2 3">
    <name type="scientific">Candida glabrata</name>
    <name type="common">Yeast</name>
    <name type="synonym">Torulopsis glabrata</name>
    <dbReference type="NCBI Taxonomy" id="5478"/>
    <lineage>
        <taxon>Eukaryota</taxon>
        <taxon>Fungi</taxon>
        <taxon>Dikarya</taxon>
        <taxon>Ascomycota</taxon>
        <taxon>Saccharomycotina</taxon>
        <taxon>Saccharomycetes</taxon>
        <taxon>Saccharomycetales</taxon>
        <taxon>Saccharomycetaceae</taxon>
        <taxon>Nakaseomyces</taxon>
    </lineage>
</organism>
<dbReference type="VEuPathDB" id="FungiDB:GVI51_I03729"/>
<proteinExistence type="predicted"/>
<dbReference type="EMBL" id="LLZZ01000112">
    <property type="protein sequence ID" value="KTB05664.1"/>
    <property type="molecule type" value="Genomic_DNA"/>
</dbReference>
<feature type="compositionally biased region" description="Low complexity" evidence="1">
    <location>
        <begin position="55"/>
        <end position="68"/>
    </location>
</feature>
<dbReference type="GO" id="GO:0005777">
    <property type="term" value="C:peroxisome"/>
    <property type="evidence" value="ECO:0007669"/>
    <property type="project" value="EnsemblFungi"/>
</dbReference>
<feature type="region of interest" description="Disordered" evidence="1">
    <location>
        <begin position="24"/>
        <end position="81"/>
    </location>
</feature>
<dbReference type="VEuPathDB" id="FungiDB:B1J91_I04026g"/>
<feature type="compositionally biased region" description="Polar residues" evidence="1">
    <location>
        <begin position="28"/>
        <end position="46"/>
    </location>
</feature>
<sequence length="143" mass="16109">MSTPAPVQKPKLTGWAQAASRAIPKQSLLKNQQQTVIVKAPTPTQKSHQERRSGNESSASTSPTSSVSGQPKKQRPYNRDEVREYMQSLFKEQSRYAKTYKQVLKETQLGDLTETSDWGTVTNKNTRNKKYGTLAEIARVLRN</sequence>
<name>A0A0W0D0C5_CANGB</name>
<evidence type="ECO:0000313" key="2">
    <source>
        <dbReference type="EMBL" id="KTB05664.1"/>
    </source>
</evidence>
<dbReference type="VEuPathDB" id="FungiDB:CAGL0I04026g"/>
<dbReference type="AlphaFoldDB" id="A0A0W0D0C5"/>
<reference evidence="2 3" key="1">
    <citation type="submission" date="2015-10" db="EMBL/GenBank/DDBJ databases">
        <title>Draft genomes sequences of Candida glabrata isolates 1A, 1B, 2A, 2B, 3A and 3B.</title>
        <authorList>
            <person name="Haavelsrud O.E."/>
            <person name="Gaustad P."/>
        </authorList>
    </citation>
    <scope>NUCLEOTIDE SEQUENCE [LARGE SCALE GENOMIC DNA]</scope>
    <source>
        <strain evidence="2">910700640</strain>
    </source>
</reference>
<dbReference type="Proteomes" id="UP000054886">
    <property type="component" value="Unassembled WGS sequence"/>
</dbReference>
<evidence type="ECO:0000256" key="1">
    <source>
        <dbReference type="SAM" id="MobiDB-lite"/>
    </source>
</evidence>
<protein>
    <submittedName>
        <fullName evidence="2">Protein PBP4</fullName>
    </submittedName>
</protein>
<accession>A0A0W0D0C5</accession>